<organism evidence="2 3">
    <name type="scientific">Vespula pensylvanica</name>
    <name type="common">Western yellow jacket</name>
    <name type="synonym">Wasp</name>
    <dbReference type="NCBI Taxonomy" id="30213"/>
    <lineage>
        <taxon>Eukaryota</taxon>
        <taxon>Metazoa</taxon>
        <taxon>Ecdysozoa</taxon>
        <taxon>Arthropoda</taxon>
        <taxon>Hexapoda</taxon>
        <taxon>Insecta</taxon>
        <taxon>Pterygota</taxon>
        <taxon>Neoptera</taxon>
        <taxon>Endopterygota</taxon>
        <taxon>Hymenoptera</taxon>
        <taxon>Apocrita</taxon>
        <taxon>Aculeata</taxon>
        <taxon>Vespoidea</taxon>
        <taxon>Vespidae</taxon>
        <taxon>Vespinae</taxon>
        <taxon>Vespula</taxon>
    </lineage>
</organism>
<dbReference type="AlphaFoldDB" id="A0A834P2Y9"/>
<name>A0A834P2Y9_VESPE</name>
<evidence type="ECO:0000313" key="2">
    <source>
        <dbReference type="EMBL" id="KAF7426855.1"/>
    </source>
</evidence>
<keyword evidence="3" id="KW-1185">Reference proteome</keyword>
<comment type="caution">
    <text evidence="2">The sequence shown here is derived from an EMBL/GenBank/DDBJ whole genome shotgun (WGS) entry which is preliminary data.</text>
</comment>
<feature type="compositionally biased region" description="Pro residues" evidence="1">
    <location>
        <begin position="94"/>
        <end position="108"/>
    </location>
</feature>
<evidence type="ECO:0000256" key="1">
    <source>
        <dbReference type="SAM" id="MobiDB-lite"/>
    </source>
</evidence>
<gene>
    <name evidence="2" type="ORF">H0235_006549</name>
</gene>
<evidence type="ECO:0000313" key="3">
    <source>
        <dbReference type="Proteomes" id="UP000600918"/>
    </source>
</evidence>
<accession>A0A834P2Y9</accession>
<reference evidence="2" key="1">
    <citation type="journal article" date="2020" name="G3 (Bethesda)">
        <title>High-Quality Assemblies for Three Invasive Social Wasps from the &lt;i&gt;Vespula&lt;/i&gt; Genus.</title>
        <authorList>
            <person name="Harrop T.W.R."/>
            <person name="Guhlin J."/>
            <person name="McLaughlin G.M."/>
            <person name="Permina E."/>
            <person name="Stockwell P."/>
            <person name="Gilligan J."/>
            <person name="Le Lec M.F."/>
            <person name="Gruber M.A.M."/>
            <person name="Quinn O."/>
            <person name="Lovegrove M."/>
            <person name="Duncan E.J."/>
            <person name="Remnant E.J."/>
            <person name="Van Eeckhoven J."/>
            <person name="Graham B."/>
            <person name="Knapp R.A."/>
            <person name="Langford K.W."/>
            <person name="Kronenberg Z."/>
            <person name="Press M.O."/>
            <person name="Eacker S.M."/>
            <person name="Wilson-Rankin E.E."/>
            <person name="Purcell J."/>
            <person name="Lester P.J."/>
            <person name="Dearden P.K."/>
        </authorList>
    </citation>
    <scope>NUCLEOTIDE SEQUENCE</scope>
    <source>
        <strain evidence="2">Volc-1</strain>
    </source>
</reference>
<sequence length="118" mass="12971">MERGPSEIRAQAEIVCDVVSRPRFTCAHHCAQMLCACIIPRMKSEREQEEATSTWSGRSLPYESRHTFVASAPTNSPPSHFSPPPPTRTFSPFTPSPIPPLPPPPPTLPAVSLHRTST</sequence>
<proteinExistence type="predicted"/>
<feature type="region of interest" description="Disordered" evidence="1">
    <location>
        <begin position="69"/>
        <end position="118"/>
    </location>
</feature>
<protein>
    <submittedName>
        <fullName evidence="2">Uncharacterized protein</fullName>
    </submittedName>
</protein>
<dbReference type="Proteomes" id="UP000600918">
    <property type="component" value="Unassembled WGS sequence"/>
</dbReference>
<dbReference type="EMBL" id="JACSDY010000005">
    <property type="protein sequence ID" value="KAF7426855.1"/>
    <property type="molecule type" value="Genomic_DNA"/>
</dbReference>